<keyword evidence="2" id="KW-1185">Reference proteome</keyword>
<evidence type="ECO:0000313" key="1">
    <source>
        <dbReference type="EMBL" id="GMH74395.1"/>
    </source>
</evidence>
<dbReference type="AlphaFoldDB" id="A0A9W7AUX9"/>
<proteinExistence type="predicted"/>
<reference evidence="2" key="1">
    <citation type="journal article" date="2023" name="Commun. Biol.">
        <title>Genome analysis of Parmales, the sister group of diatoms, reveals the evolutionary specialization of diatoms from phago-mixotrophs to photoautotrophs.</title>
        <authorList>
            <person name="Ban H."/>
            <person name="Sato S."/>
            <person name="Yoshikawa S."/>
            <person name="Yamada K."/>
            <person name="Nakamura Y."/>
            <person name="Ichinomiya M."/>
            <person name="Sato N."/>
            <person name="Blanc-Mathieu R."/>
            <person name="Endo H."/>
            <person name="Kuwata A."/>
            <person name="Ogata H."/>
        </authorList>
    </citation>
    <scope>NUCLEOTIDE SEQUENCE [LARGE SCALE GENOMIC DNA]</scope>
    <source>
        <strain evidence="2">NIES 3700</strain>
    </source>
</reference>
<comment type="caution">
    <text evidence="1">The sequence shown here is derived from an EMBL/GenBank/DDBJ whole genome shotgun (WGS) entry which is preliminary data.</text>
</comment>
<accession>A0A9W7AUX9</accession>
<organism evidence="1 2">
    <name type="scientific">Triparma laevis f. longispina</name>
    <dbReference type="NCBI Taxonomy" id="1714387"/>
    <lineage>
        <taxon>Eukaryota</taxon>
        <taxon>Sar</taxon>
        <taxon>Stramenopiles</taxon>
        <taxon>Ochrophyta</taxon>
        <taxon>Bolidophyceae</taxon>
        <taxon>Parmales</taxon>
        <taxon>Triparmaceae</taxon>
        <taxon>Triparma</taxon>
    </lineage>
</organism>
<protein>
    <submittedName>
        <fullName evidence="1">Uncharacterized protein</fullName>
    </submittedName>
</protein>
<name>A0A9W7AUX9_9STRA</name>
<evidence type="ECO:0000313" key="2">
    <source>
        <dbReference type="Proteomes" id="UP001165122"/>
    </source>
</evidence>
<sequence length="114" mass="12854">MLHSFDLKTISGLATNTKEEEVFNNVDFEIKEGIRVSKVEEGWIMRINERESRLDFLGDDEIRELVGEGDSSSVALEVEDDGQLSPEKVYSIVCRISGTRFNLDGSDNVWKVVA</sequence>
<dbReference type="OrthoDB" id="10623863at2759"/>
<dbReference type="EMBL" id="BRXW01000696">
    <property type="protein sequence ID" value="GMH74395.1"/>
    <property type="molecule type" value="Genomic_DNA"/>
</dbReference>
<dbReference type="Proteomes" id="UP001165122">
    <property type="component" value="Unassembled WGS sequence"/>
</dbReference>
<gene>
    <name evidence="1" type="ORF">TrLO_g3220</name>
</gene>